<dbReference type="InterPro" id="IPR043502">
    <property type="entry name" value="DNA/RNA_pol_sf"/>
</dbReference>
<dbReference type="GO" id="GO:0016787">
    <property type="term" value="F:hydrolase activity"/>
    <property type="evidence" value="ECO:0007669"/>
    <property type="project" value="UniProtKB-KW"/>
</dbReference>
<protein>
    <recommendedName>
        <fullName evidence="8">Reverse transcriptase RNase H-like domain-containing protein</fullName>
    </recommendedName>
</protein>
<name>A0A194X5T3_MOLSC</name>
<keyword evidence="3" id="KW-0540">Nuclease</keyword>
<evidence type="ECO:0000313" key="10">
    <source>
        <dbReference type="Proteomes" id="UP000070700"/>
    </source>
</evidence>
<dbReference type="EMBL" id="KQ947418">
    <property type="protein sequence ID" value="KUJ15157.1"/>
    <property type="molecule type" value="Genomic_DNA"/>
</dbReference>
<dbReference type="InParanoid" id="A0A194X5T3"/>
<dbReference type="Pfam" id="PF17917">
    <property type="entry name" value="RT_RNaseH"/>
    <property type="match status" value="1"/>
</dbReference>
<organism evidence="9 10">
    <name type="scientific">Mollisia scopiformis</name>
    <name type="common">Conifer needle endophyte fungus</name>
    <name type="synonym">Phialocephala scopiformis</name>
    <dbReference type="NCBI Taxonomy" id="149040"/>
    <lineage>
        <taxon>Eukaryota</taxon>
        <taxon>Fungi</taxon>
        <taxon>Dikarya</taxon>
        <taxon>Ascomycota</taxon>
        <taxon>Pezizomycotina</taxon>
        <taxon>Leotiomycetes</taxon>
        <taxon>Helotiales</taxon>
        <taxon>Mollisiaceae</taxon>
        <taxon>Mollisia</taxon>
    </lineage>
</organism>
<evidence type="ECO:0000256" key="6">
    <source>
        <dbReference type="ARBA" id="ARBA00022918"/>
    </source>
</evidence>
<evidence type="ECO:0000259" key="8">
    <source>
        <dbReference type="Pfam" id="PF17917"/>
    </source>
</evidence>
<reference evidence="9 10" key="1">
    <citation type="submission" date="2015-10" db="EMBL/GenBank/DDBJ databases">
        <title>Full genome of DAOMC 229536 Phialocephala scopiformis, a fungal endophyte of spruce producing the potent anti-insectan compound rugulosin.</title>
        <authorList>
            <consortium name="DOE Joint Genome Institute"/>
            <person name="Walker A.K."/>
            <person name="Frasz S.L."/>
            <person name="Seifert K.A."/>
            <person name="Miller J.D."/>
            <person name="Mondo S.J."/>
            <person name="Labutti K."/>
            <person name="Lipzen A."/>
            <person name="Dockter R."/>
            <person name="Kennedy M."/>
            <person name="Grigoriev I.V."/>
            <person name="Spatafora J.W."/>
        </authorList>
    </citation>
    <scope>NUCLEOTIDE SEQUENCE [LARGE SCALE GENOMIC DNA]</scope>
    <source>
        <strain evidence="9 10">CBS 120377</strain>
    </source>
</reference>
<evidence type="ECO:0000256" key="5">
    <source>
        <dbReference type="ARBA" id="ARBA00022801"/>
    </source>
</evidence>
<dbReference type="KEGG" id="psco:LY89DRAFT_670661"/>
<dbReference type="GeneID" id="28822901"/>
<proteinExistence type="predicted"/>
<dbReference type="OrthoDB" id="5153691at2759"/>
<feature type="region of interest" description="Disordered" evidence="7">
    <location>
        <begin position="118"/>
        <end position="153"/>
    </location>
</feature>
<keyword evidence="5" id="KW-0378">Hydrolase</keyword>
<gene>
    <name evidence="9" type="ORF">LY89DRAFT_670661</name>
</gene>
<evidence type="ECO:0000256" key="1">
    <source>
        <dbReference type="ARBA" id="ARBA00022679"/>
    </source>
</evidence>
<evidence type="ECO:0000256" key="2">
    <source>
        <dbReference type="ARBA" id="ARBA00022695"/>
    </source>
</evidence>
<keyword evidence="6" id="KW-0695">RNA-directed DNA polymerase</keyword>
<accession>A0A194X5T3</accession>
<sequence>MTFSDFDQPFLLCTDGSKDSGSGAALHQLDENGNKRPILHLSKDFSLAEENYHSVELETAALVHSAIFNSFKDTELGKRPLLSQLLAQNAQIALFARKAQVTQIASHVFQQLKTLQLANPANPPKGSRDASLQPHGETESHPPPQDENPSLACGSRTCSVKAQYTAYGRVILMKASEKSTVLHSS</sequence>
<evidence type="ECO:0000256" key="3">
    <source>
        <dbReference type="ARBA" id="ARBA00022722"/>
    </source>
</evidence>
<dbReference type="GO" id="GO:0004519">
    <property type="term" value="F:endonuclease activity"/>
    <property type="evidence" value="ECO:0007669"/>
    <property type="project" value="UniProtKB-KW"/>
</dbReference>
<keyword evidence="4" id="KW-0255">Endonuclease</keyword>
<dbReference type="RefSeq" id="XP_018069512.1">
    <property type="nucleotide sequence ID" value="XM_018213175.1"/>
</dbReference>
<keyword evidence="2" id="KW-0548">Nucleotidyltransferase</keyword>
<dbReference type="InterPro" id="IPR041373">
    <property type="entry name" value="RT_RNaseH"/>
</dbReference>
<keyword evidence="1" id="KW-0808">Transferase</keyword>
<keyword evidence="10" id="KW-1185">Reference proteome</keyword>
<dbReference type="SUPFAM" id="SSF56672">
    <property type="entry name" value="DNA/RNA polymerases"/>
    <property type="match status" value="1"/>
</dbReference>
<evidence type="ECO:0000256" key="7">
    <source>
        <dbReference type="SAM" id="MobiDB-lite"/>
    </source>
</evidence>
<feature type="domain" description="Reverse transcriptase RNase H-like" evidence="8">
    <location>
        <begin position="5"/>
        <end position="65"/>
    </location>
</feature>
<dbReference type="AlphaFoldDB" id="A0A194X5T3"/>
<dbReference type="STRING" id="149040.A0A194X5T3"/>
<dbReference type="GO" id="GO:0003964">
    <property type="term" value="F:RNA-directed DNA polymerase activity"/>
    <property type="evidence" value="ECO:0007669"/>
    <property type="project" value="UniProtKB-KW"/>
</dbReference>
<evidence type="ECO:0000256" key="4">
    <source>
        <dbReference type="ARBA" id="ARBA00022759"/>
    </source>
</evidence>
<evidence type="ECO:0000313" key="9">
    <source>
        <dbReference type="EMBL" id="KUJ15157.1"/>
    </source>
</evidence>
<dbReference type="Proteomes" id="UP000070700">
    <property type="component" value="Unassembled WGS sequence"/>
</dbReference>